<comment type="similarity">
    <text evidence="1">Belongs to the esterase D family.</text>
</comment>
<reference evidence="3 4" key="1">
    <citation type="submission" date="2020-05" db="EMBL/GenBank/DDBJ databases">
        <title>Genome sequencing of Spirosoma sp. TS118.</title>
        <authorList>
            <person name="Lee J.-H."/>
            <person name="Jeong S."/>
            <person name="Zhao L."/>
            <person name="Jung J.-H."/>
            <person name="Kim M.-K."/>
            <person name="Lim S."/>
        </authorList>
    </citation>
    <scope>NUCLEOTIDE SEQUENCE [LARGE SCALE GENOMIC DNA]</scope>
    <source>
        <strain evidence="3 4">TS118</strain>
    </source>
</reference>
<dbReference type="RefSeq" id="WP_171739600.1">
    <property type="nucleotide sequence ID" value="NZ_CP053435.1"/>
</dbReference>
<dbReference type="KEGG" id="stae:HNV11_10395"/>
<evidence type="ECO:0000313" key="3">
    <source>
        <dbReference type="EMBL" id="QJW89760.1"/>
    </source>
</evidence>
<dbReference type="SUPFAM" id="SSF53474">
    <property type="entry name" value="alpha/beta-Hydrolases"/>
    <property type="match status" value="1"/>
</dbReference>
<dbReference type="Proteomes" id="UP000502756">
    <property type="component" value="Chromosome"/>
</dbReference>
<dbReference type="PANTHER" id="PTHR40841:SF2">
    <property type="entry name" value="SIDEROPHORE-DEGRADING ESTERASE (EUROFUNG)"/>
    <property type="match status" value="1"/>
</dbReference>
<dbReference type="AlphaFoldDB" id="A0A6M5Y933"/>
<evidence type="ECO:0000313" key="4">
    <source>
        <dbReference type="Proteomes" id="UP000502756"/>
    </source>
</evidence>
<keyword evidence="4" id="KW-1185">Reference proteome</keyword>
<dbReference type="InterPro" id="IPR000801">
    <property type="entry name" value="Esterase-like"/>
</dbReference>
<evidence type="ECO:0000256" key="2">
    <source>
        <dbReference type="ARBA" id="ARBA00022801"/>
    </source>
</evidence>
<protein>
    <submittedName>
        <fullName evidence="3">Alpha/beta hydrolase</fullName>
    </submittedName>
</protein>
<evidence type="ECO:0000256" key="1">
    <source>
        <dbReference type="ARBA" id="ARBA00005622"/>
    </source>
</evidence>
<name>A0A6M5Y933_9BACT</name>
<keyword evidence="2 3" id="KW-0378">Hydrolase</keyword>
<dbReference type="GO" id="GO:0016788">
    <property type="term" value="F:hydrolase activity, acting on ester bonds"/>
    <property type="evidence" value="ECO:0007669"/>
    <property type="project" value="TreeGrafter"/>
</dbReference>
<dbReference type="InterPro" id="IPR029058">
    <property type="entry name" value="AB_hydrolase_fold"/>
</dbReference>
<organism evidence="3 4">
    <name type="scientific">Spirosoma taeanense</name>
    <dbReference type="NCBI Taxonomy" id="2735870"/>
    <lineage>
        <taxon>Bacteria</taxon>
        <taxon>Pseudomonadati</taxon>
        <taxon>Bacteroidota</taxon>
        <taxon>Cytophagia</taxon>
        <taxon>Cytophagales</taxon>
        <taxon>Cytophagaceae</taxon>
        <taxon>Spirosoma</taxon>
    </lineage>
</organism>
<accession>A0A6M5Y933</accession>
<dbReference type="InterPro" id="IPR052558">
    <property type="entry name" value="Siderophore_Hydrolase_D"/>
</dbReference>
<gene>
    <name evidence="3" type="ORF">HNV11_10395</name>
</gene>
<sequence>MYKNNLRLIIITLLVLVASAAVHELMGQANSTPVINQKAEHALQSRINKTTYNLSISLPQHYSPNDTVHYPVLYILDGGLAFPIAHAARTSMDMFGDLDKMIIVGIDYEWKQSLTPWMTNRWKDYTPTKDAAFDASPTYTKAFGLTEGSLSSGGAPIFLNVIKTEIIPFIDKSYKTTTERGISGHSFGGLFVNYCLFMAPDLFGRYGINSPSLWWNSKEMFKIEKTFSAKNQSLPVQIFMSVGSMEGKSMTPVMTAFADTLKSRNYKGLTLTTHIFEDETHMSVVPAMISRTLKVLYGPKK</sequence>
<proteinExistence type="inferred from homology"/>
<dbReference type="PANTHER" id="PTHR40841">
    <property type="entry name" value="SIDEROPHORE TRIACETYLFUSARININE C ESTERASE"/>
    <property type="match status" value="1"/>
</dbReference>
<dbReference type="Pfam" id="PF00756">
    <property type="entry name" value="Esterase"/>
    <property type="match status" value="1"/>
</dbReference>
<dbReference type="Gene3D" id="3.40.50.1820">
    <property type="entry name" value="alpha/beta hydrolase"/>
    <property type="match status" value="1"/>
</dbReference>
<dbReference type="EMBL" id="CP053435">
    <property type="protein sequence ID" value="QJW89760.1"/>
    <property type="molecule type" value="Genomic_DNA"/>
</dbReference>